<dbReference type="KEGG" id="bacg:D2962_16250"/>
<gene>
    <name evidence="2" type="ORF">D2962_16250</name>
</gene>
<organism evidence="2 3">
    <name type="scientific">Biomaibacter acetigenes</name>
    <dbReference type="NCBI Taxonomy" id="2316383"/>
    <lineage>
        <taxon>Bacteria</taxon>
        <taxon>Bacillati</taxon>
        <taxon>Bacillota</taxon>
        <taxon>Clostridia</taxon>
        <taxon>Thermosediminibacterales</taxon>
        <taxon>Tepidanaerobacteraceae</taxon>
        <taxon>Biomaibacter</taxon>
    </lineage>
</organism>
<feature type="domain" description="DUF4015" evidence="1">
    <location>
        <begin position="13"/>
        <end position="323"/>
    </location>
</feature>
<dbReference type="Pfam" id="PF13200">
    <property type="entry name" value="DUF4015"/>
    <property type="match status" value="1"/>
</dbReference>
<dbReference type="InterPro" id="IPR025275">
    <property type="entry name" value="DUF4015"/>
</dbReference>
<name>A0A3G2RA76_9FIRM</name>
<dbReference type="AlphaFoldDB" id="A0A3G2RA76"/>
<proteinExistence type="predicted"/>
<evidence type="ECO:0000313" key="3">
    <source>
        <dbReference type="Proteomes" id="UP000280960"/>
    </source>
</evidence>
<reference evidence="2 3" key="1">
    <citation type="submission" date="2018-10" db="EMBL/GenBank/DDBJ databases">
        <authorList>
            <person name="Zhang X."/>
        </authorList>
    </citation>
    <scope>NUCLEOTIDE SEQUENCE [LARGE SCALE GENOMIC DNA]</scope>
    <source>
        <strain evidence="2 3">SK-G1</strain>
    </source>
</reference>
<evidence type="ECO:0000259" key="1">
    <source>
        <dbReference type="Pfam" id="PF13200"/>
    </source>
</evidence>
<dbReference type="SUPFAM" id="SSF51445">
    <property type="entry name" value="(Trans)glycosidases"/>
    <property type="match status" value="1"/>
</dbReference>
<dbReference type="EMBL" id="CP033169">
    <property type="protein sequence ID" value="AYO32343.1"/>
    <property type="molecule type" value="Genomic_DNA"/>
</dbReference>
<protein>
    <submittedName>
        <fullName evidence="2">GTP-binding protein</fullName>
    </submittedName>
</protein>
<dbReference type="Gene3D" id="3.20.20.80">
    <property type="entry name" value="Glycosidases"/>
    <property type="match status" value="1"/>
</dbReference>
<sequence length="341" mass="38177">MPQLYNPPVKVKGIYLTGWKAGISAEFEKLLNLVDATELNTMVIDVKDNTGKLTYRSSVPMVEQVGANSNRIRDIDGLLKTLREHNIYAIGRIVVFEDPVLSKARPDLAVKNKSGGIWATRKGLGWVDPYNTKVWDYAVSIAEEAARKGFNEIQFDYVRFPSDGNLNNIVYPANNGKTRVETISAFLSYARKRLEPYGVYVSADIFGLVTTAEDDMKIGQYLEDVVKTVDYISPMVYPSHYAPGSYGLPNPNAAPYETVYRSLSDAVRRLEKVDGFKAEIRPWLQDFTLGPPPYGAREVRAQIKATYDAGLSQWILWDPANTYTVAALNPRSAEQNAVSRF</sequence>
<evidence type="ECO:0000313" key="2">
    <source>
        <dbReference type="EMBL" id="AYO32343.1"/>
    </source>
</evidence>
<dbReference type="Proteomes" id="UP000280960">
    <property type="component" value="Chromosome"/>
</dbReference>
<dbReference type="InterPro" id="IPR017853">
    <property type="entry name" value="GH"/>
</dbReference>
<accession>A0A3G2RA76</accession>
<keyword evidence="3" id="KW-1185">Reference proteome</keyword>